<feature type="transmembrane region" description="Helical" evidence="2">
    <location>
        <begin position="90"/>
        <end position="112"/>
    </location>
</feature>
<reference evidence="4" key="2">
    <citation type="submission" date="2020-02" db="EMBL/GenBank/DDBJ databases">
        <authorList>
            <person name="Gilchrist C.L.M."/>
            <person name="Chooi Y.-H."/>
        </authorList>
    </citation>
    <scope>NUCLEOTIDE SEQUENCE</scope>
    <source>
        <strain evidence="4">MST-FP2251</strain>
    </source>
</reference>
<organism evidence="4 5">
    <name type="scientific">Aspergillus nanangensis</name>
    <dbReference type="NCBI Taxonomy" id="2582783"/>
    <lineage>
        <taxon>Eukaryota</taxon>
        <taxon>Fungi</taxon>
        <taxon>Dikarya</taxon>
        <taxon>Ascomycota</taxon>
        <taxon>Pezizomycotina</taxon>
        <taxon>Eurotiomycetes</taxon>
        <taxon>Eurotiomycetidae</taxon>
        <taxon>Eurotiales</taxon>
        <taxon>Aspergillaceae</taxon>
        <taxon>Aspergillus</taxon>
        <taxon>Aspergillus subgen. Circumdati</taxon>
    </lineage>
</organism>
<comment type="caution">
    <text evidence="4">The sequence shown here is derived from an EMBL/GenBank/DDBJ whole genome shotgun (WGS) entry which is preliminary data.</text>
</comment>
<evidence type="ECO:0000256" key="2">
    <source>
        <dbReference type="SAM" id="Phobius"/>
    </source>
</evidence>
<keyword evidence="5" id="KW-1185">Reference proteome</keyword>
<evidence type="ECO:0000259" key="3">
    <source>
        <dbReference type="Pfam" id="PF10277"/>
    </source>
</evidence>
<keyword evidence="2" id="KW-0812">Transmembrane</keyword>
<dbReference type="EMBL" id="VCAU01000058">
    <property type="protein sequence ID" value="KAF9887654.1"/>
    <property type="molecule type" value="Genomic_DNA"/>
</dbReference>
<feature type="transmembrane region" description="Helical" evidence="2">
    <location>
        <begin position="271"/>
        <end position="295"/>
    </location>
</feature>
<proteinExistence type="predicted"/>
<dbReference type="InterPro" id="IPR019402">
    <property type="entry name" value="CWH43_N"/>
</dbReference>
<evidence type="ECO:0000313" key="5">
    <source>
        <dbReference type="Proteomes" id="UP001194746"/>
    </source>
</evidence>
<protein>
    <recommendedName>
        <fullName evidence="3">CWH43-like N-terminal domain-containing protein</fullName>
    </recommendedName>
</protein>
<evidence type="ECO:0000313" key="4">
    <source>
        <dbReference type="EMBL" id="KAF9887654.1"/>
    </source>
</evidence>
<keyword evidence="2" id="KW-1133">Transmembrane helix</keyword>
<feature type="transmembrane region" description="Helical" evidence="2">
    <location>
        <begin position="30"/>
        <end position="52"/>
    </location>
</feature>
<dbReference type="Pfam" id="PF10277">
    <property type="entry name" value="Frag1"/>
    <property type="match status" value="1"/>
</dbReference>
<accession>A0AAD4GRQ1</accession>
<dbReference type="Proteomes" id="UP001194746">
    <property type="component" value="Unassembled WGS sequence"/>
</dbReference>
<gene>
    <name evidence="4" type="ORF">FE257_009747</name>
</gene>
<feature type="region of interest" description="Disordered" evidence="1">
    <location>
        <begin position="130"/>
        <end position="161"/>
    </location>
</feature>
<feature type="transmembrane region" description="Helical" evidence="2">
    <location>
        <begin position="185"/>
        <end position="206"/>
    </location>
</feature>
<evidence type="ECO:0000256" key="1">
    <source>
        <dbReference type="SAM" id="MobiDB-lite"/>
    </source>
</evidence>
<sequence length="356" mass="39508">MLHILSHCHDFLWSFLHGFILNIPPTRLPLFPALAGSVWFLTLASLLLTWLARGMPRYPGQSNPHTAQFYIDVVVPSFISDIASFELKPLFLIGSAATAVGFVITVAAVHVVRYEPGFALERCPNASRNPCRGLGSEPEEQGQEQDDPIPGPDNDTMTYHPYHFGDEEVEEEEDEDHSTTRTLKLISLLSIFAAGLASTALILLSVMDTFRYKIAHHIFLRLCFAGLAIQSACTAIVYSNEVLGFVSYVYHLGTWKHDWGNRSSPLRPGSMLYLAIWKMACAALSTFLIIIEVFLGMTFLSLTIPEENPQANFDGCVPRVLDRTAQSVRNSPDILSEQEPLLGSSTRKYTTTSSTP</sequence>
<feature type="compositionally biased region" description="Acidic residues" evidence="1">
    <location>
        <begin position="137"/>
        <end position="147"/>
    </location>
</feature>
<dbReference type="AlphaFoldDB" id="A0AAD4GRQ1"/>
<name>A0AAD4GRQ1_ASPNN</name>
<feature type="transmembrane region" description="Helical" evidence="2">
    <location>
        <begin position="218"/>
        <end position="238"/>
    </location>
</feature>
<reference evidence="4" key="1">
    <citation type="journal article" date="2019" name="Beilstein J. Org. Chem.">
        <title>Nanangenines: drimane sesquiterpenoids as the dominant metabolite cohort of a novel Australian fungus, Aspergillus nanangensis.</title>
        <authorList>
            <person name="Lacey H.J."/>
            <person name="Gilchrist C.L.M."/>
            <person name="Crombie A."/>
            <person name="Kalaitzis J.A."/>
            <person name="Vuong D."/>
            <person name="Rutledge P.J."/>
            <person name="Turner P."/>
            <person name="Pitt J.I."/>
            <person name="Lacey E."/>
            <person name="Chooi Y.H."/>
            <person name="Piggott A.M."/>
        </authorList>
    </citation>
    <scope>NUCLEOTIDE SEQUENCE</scope>
    <source>
        <strain evidence="4">MST-FP2251</strain>
    </source>
</reference>
<feature type="domain" description="CWH43-like N-terminal" evidence="3">
    <location>
        <begin position="30"/>
        <end position="291"/>
    </location>
</feature>
<keyword evidence="2" id="KW-0472">Membrane</keyword>